<dbReference type="InterPro" id="IPR001753">
    <property type="entry name" value="Enoyl-CoA_hydra/iso"/>
</dbReference>
<dbReference type="Gene3D" id="3.90.226.10">
    <property type="entry name" value="2-enoyl-CoA Hydratase, Chain A, domain 1"/>
    <property type="match status" value="1"/>
</dbReference>
<dbReference type="Gene3D" id="1.10.12.10">
    <property type="entry name" value="Lyase 2-enoyl-coa Hydratase, Chain A, domain 2"/>
    <property type="match status" value="1"/>
</dbReference>
<evidence type="ECO:0000256" key="1">
    <source>
        <dbReference type="ARBA" id="ARBA00005254"/>
    </source>
</evidence>
<name>A0A8J3QYK8_9ACTN</name>
<comment type="catalytic activity">
    <reaction evidence="4">
        <text>a 4-saturated-(3S)-3-hydroxyacyl-CoA = a (3E)-enoyl-CoA + H2O</text>
        <dbReference type="Rhea" id="RHEA:20724"/>
        <dbReference type="ChEBI" id="CHEBI:15377"/>
        <dbReference type="ChEBI" id="CHEBI:58521"/>
        <dbReference type="ChEBI" id="CHEBI:137480"/>
        <dbReference type="EC" id="4.2.1.17"/>
    </reaction>
</comment>
<reference evidence="6" key="1">
    <citation type="submission" date="2021-01" db="EMBL/GenBank/DDBJ databases">
        <title>Whole genome shotgun sequence of Rugosimonospora africana NBRC 104875.</title>
        <authorList>
            <person name="Komaki H."/>
            <person name="Tamura T."/>
        </authorList>
    </citation>
    <scope>NUCLEOTIDE SEQUENCE</scope>
    <source>
        <strain evidence="6">NBRC 104875</strain>
    </source>
</reference>
<comment type="caution">
    <text evidence="6">The sequence shown here is derived from an EMBL/GenBank/DDBJ whole genome shotgun (WGS) entry which is preliminary data.</text>
</comment>
<evidence type="ECO:0000256" key="2">
    <source>
        <dbReference type="ARBA" id="ARBA00023239"/>
    </source>
</evidence>
<keyword evidence="2" id="KW-0456">Lyase</keyword>
<dbReference type="PANTHER" id="PTHR11941:SF54">
    <property type="entry name" value="ENOYL-COA HYDRATASE, MITOCHONDRIAL"/>
    <property type="match status" value="1"/>
</dbReference>
<dbReference type="GO" id="GO:0004300">
    <property type="term" value="F:enoyl-CoA hydratase activity"/>
    <property type="evidence" value="ECO:0007669"/>
    <property type="project" value="UniProtKB-EC"/>
</dbReference>
<comment type="catalytic activity">
    <reaction evidence="3">
        <text>a (3S)-3-hydroxyacyl-CoA = a (2E)-enoyl-CoA + H2O</text>
        <dbReference type="Rhea" id="RHEA:16105"/>
        <dbReference type="ChEBI" id="CHEBI:15377"/>
        <dbReference type="ChEBI" id="CHEBI:57318"/>
        <dbReference type="ChEBI" id="CHEBI:58856"/>
        <dbReference type="EC" id="4.2.1.17"/>
    </reaction>
</comment>
<dbReference type="InterPro" id="IPR029045">
    <property type="entry name" value="ClpP/crotonase-like_dom_sf"/>
</dbReference>
<dbReference type="PROSITE" id="PS00166">
    <property type="entry name" value="ENOYL_COA_HYDRATASE"/>
    <property type="match status" value="1"/>
</dbReference>
<dbReference type="SUPFAM" id="SSF52096">
    <property type="entry name" value="ClpP/crotonase"/>
    <property type="match status" value="1"/>
</dbReference>
<organism evidence="6 7">
    <name type="scientific">Rugosimonospora africana</name>
    <dbReference type="NCBI Taxonomy" id="556532"/>
    <lineage>
        <taxon>Bacteria</taxon>
        <taxon>Bacillati</taxon>
        <taxon>Actinomycetota</taxon>
        <taxon>Actinomycetes</taxon>
        <taxon>Micromonosporales</taxon>
        <taxon>Micromonosporaceae</taxon>
        <taxon>Rugosimonospora</taxon>
    </lineage>
</organism>
<evidence type="ECO:0000256" key="5">
    <source>
        <dbReference type="RuleBase" id="RU003707"/>
    </source>
</evidence>
<keyword evidence="7" id="KW-1185">Reference proteome</keyword>
<comment type="similarity">
    <text evidence="1 5">Belongs to the enoyl-CoA hydratase/isomerase family.</text>
</comment>
<dbReference type="InterPro" id="IPR018376">
    <property type="entry name" value="Enoyl-CoA_hyd/isom_CS"/>
</dbReference>
<dbReference type="PANTHER" id="PTHR11941">
    <property type="entry name" value="ENOYL-COA HYDRATASE-RELATED"/>
    <property type="match status" value="1"/>
</dbReference>
<evidence type="ECO:0000256" key="3">
    <source>
        <dbReference type="ARBA" id="ARBA00023709"/>
    </source>
</evidence>
<dbReference type="NCBIfam" id="NF004796">
    <property type="entry name" value="PRK06144.1"/>
    <property type="match status" value="1"/>
</dbReference>
<protein>
    <submittedName>
        <fullName evidence="6">Enoyl-CoA hydratase</fullName>
    </submittedName>
</protein>
<dbReference type="AlphaFoldDB" id="A0A8J3QYK8"/>
<dbReference type="GO" id="GO:0006635">
    <property type="term" value="P:fatty acid beta-oxidation"/>
    <property type="evidence" value="ECO:0007669"/>
    <property type="project" value="TreeGrafter"/>
</dbReference>
<gene>
    <name evidence="6" type="ORF">Raf01_74350</name>
</gene>
<proteinExistence type="inferred from homology"/>
<evidence type="ECO:0000256" key="4">
    <source>
        <dbReference type="ARBA" id="ARBA00023717"/>
    </source>
</evidence>
<accession>A0A8J3QYK8</accession>
<dbReference type="EMBL" id="BONZ01000078">
    <property type="protein sequence ID" value="GIH19263.1"/>
    <property type="molecule type" value="Genomic_DNA"/>
</dbReference>
<dbReference type="Proteomes" id="UP000642748">
    <property type="component" value="Unassembled WGS sequence"/>
</dbReference>
<evidence type="ECO:0000313" key="6">
    <source>
        <dbReference type="EMBL" id="GIH19263.1"/>
    </source>
</evidence>
<dbReference type="RefSeq" id="WP_203922731.1">
    <property type="nucleotide sequence ID" value="NZ_BONZ01000078.1"/>
</dbReference>
<sequence length="266" mass="28119">MSAGGAVRGDGEGRVELRVDGDFAQLTLANPDRLNALTFTMYDQLTEACDRLRSSAVRVVSIRGAGGKAFAAGTDIAGFAGFDADDGVAYEHRTAAVLDALAGLPMPVIAAVEGPAVGAGLALTLACDLVLATPDAVFGAPVARTLGNCLSPGIIGRLYATVGRARARQLLMTATTLDAQGARDCGLVTEVVARDRLDGHLADTRRRLAALAPLTLRAFKEVDRRLMRCFDQIDADDLYRMCYGSRDFSEGVAAFAEKRAPEWQGR</sequence>
<dbReference type="InterPro" id="IPR014748">
    <property type="entry name" value="Enoyl-CoA_hydra_C"/>
</dbReference>
<dbReference type="CDD" id="cd06558">
    <property type="entry name" value="crotonase-like"/>
    <property type="match status" value="1"/>
</dbReference>
<dbReference type="Pfam" id="PF00378">
    <property type="entry name" value="ECH_1"/>
    <property type="match status" value="1"/>
</dbReference>
<evidence type="ECO:0000313" key="7">
    <source>
        <dbReference type="Proteomes" id="UP000642748"/>
    </source>
</evidence>